<reference evidence="1 2" key="1">
    <citation type="submission" date="2024-01" db="EMBL/GenBank/DDBJ databases">
        <title>Genome mining of biosynthetic gene clusters to explore secondary metabolites of Streptomyces sp.</title>
        <authorList>
            <person name="Baig A."/>
            <person name="Ajitkumar Shintre N."/>
            <person name="Kumar H."/>
            <person name="Anbarasu A."/>
            <person name="Ramaiah S."/>
        </authorList>
    </citation>
    <scope>NUCLEOTIDE SEQUENCE [LARGE SCALE GENOMIC DNA]</scope>
    <source>
        <strain evidence="1 2">A01</strain>
    </source>
</reference>
<dbReference type="RefSeq" id="WP_014908656.1">
    <property type="nucleotide sequence ID" value="NZ_BAZE01000011.1"/>
</dbReference>
<proteinExistence type="predicted"/>
<name>A0ABV5DWA6_9ACTN</name>
<gene>
    <name evidence="1" type="ORF">VSQ78_14180</name>
</gene>
<evidence type="ECO:0008006" key="3">
    <source>
        <dbReference type="Google" id="ProtNLM"/>
    </source>
</evidence>
<evidence type="ECO:0000313" key="1">
    <source>
        <dbReference type="EMBL" id="MFB8768855.1"/>
    </source>
</evidence>
<accession>A0ABV5DWA6</accession>
<organism evidence="1 2">
    <name type="scientific">Nocardiopsis alba</name>
    <dbReference type="NCBI Taxonomy" id="53437"/>
    <lineage>
        <taxon>Bacteria</taxon>
        <taxon>Bacillati</taxon>
        <taxon>Actinomycetota</taxon>
        <taxon>Actinomycetes</taxon>
        <taxon>Streptosporangiales</taxon>
        <taxon>Nocardiopsidaceae</taxon>
        <taxon>Nocardiopsis</taxon>
    </lineage>
</organism>
<sequence>MPFLLATEAASPDRPNEDFAAVTASAAVLLDGVSAPTDIENGCSHGVAWHVRRLGALLLAGIDAGLYLRDALAEAITTVSASHEGICDLGNRETPSATVIAVRIDGDELEYLVLSDSVLLAEERGGLRLVADTRLDDLRPRVEPGTAIRAWRNVPGGFWTAGADPRAAEEALTGTLPRGPFLAMSDGASRSVEVFGDLSWREAFAMARDLGPRALVERVRALESDDPTCRRFPRGKVRDDATALWWTP</sequence>
<dbReference type="GeneID" id="91393307"/>
<dbReference type="EMBL" id="JAYMRS010000004">
    <property type="protein sequence ID" value="MFB8768855.1"/>
    <property type="molecule type" value="Genomic_DNA"/>
</dbReference>
<comment type="caution">
    <text evidence="1">The sequence shown here is derived from an EMBL/GenBank/DDBJ whole genome shotgun (WGS) entry which is preliminary data.</text>
</comment>
<protein>
    <recommendedName>
        <fullName evidence="3">Protein phosphatase 2C-like protein</fullName>
    </recommendedName>
</protein>
<evidence type="ECO:0000313" key="2">
    <source>
        <dbReference type="Proteomes" id="UP001585053"/>
    </source>
</evidence>
<dbReference type="Proteomes" id="UP001585053">
    <property type="component" value="Unassembled WGS sequence"/>
</dbReference>
<keyword evidence="2" id="KW-1185">Reference proteome</keyword>